<evidence type="ECO:0000256" key="1">
    <source>
        <dbReference type="SAM" id="MobiDB-lite"/>
    </source>
</evidence>
<protein>
    <recommendedName>
        <fullName evidence="2">CobQ/CobB/MinD/ParA nucleotide binding domain-containing protein</fullName>
    </recommendedName>
</protein>
<proteinExistence type="predicted"/>
<accession>A0ABU7RAS4</accession>
<dbReference type="InterPro" id="IPR027417">
    <property type="entry name" value="P-loop_NTPase"/>
</dbReference>
<dbReference type="EMBL" id="JAZGJQ010000007">
    <property type="protein sequence ID" value="MEE6147702.1"/>
    <property type="molecule type" value="Genomic_DNA"/>
</dbReference>
<feature type="region of interest" description="Disordered" evidence="1">
    <location>
        <begin position="109"/>
        <end position="144"/>
    </location>
</feature>
<dbReference type="Pfam" id="PF01656">
    <property type="entry name" value="CbiA"/>
    <property type="match status" value="1"/>
</dbReference>
<dbReference type="PANTHER" id="PTHR43384:SF13">
    <property type="entry name" value="SLR0110 PROTEIN"/>
    <property type="match status" value="1"/>
</dbReference>
<gene>
    <name evidence="3" type="ORF">VXJ25_06880</name>
</gene>
<feature type="domain" description="CobQ/CobB/MinD/ParA nucleotide binding" evidence="2">
    <location>
        <begin position="201"/>
        <end position="237"/>
    </location>
</feature>
<dbReference type="PANTHER" id="PTHR43384">
    <property type="entry name" value="SEPTUM SITE-DETERMINING PROTEIN MIND HOMOLOG, CHLOROPLASTIC-RELATED"/>
    <property type="match status" value="1"/>
</dbReference>
<dbReference type="Gene3D" id="3.40.50.300">
    <property type="entry name" value="P-loop containing nucleotide triphosphate hydrolases"/>
    <property type="match status" value="1"/>
</dbReference>
<dbReference type="RefSeq" id="WP_330958470.1">
    <property type="nucleotide sequence ID" value="NZ_JAZGJQ010000007.1"/>
</dbReference>
<reference evidence="3 4" key="1">
    <citation type="submission" date="2024-01" db="EMBL/GenBank/DDBJ databases">
        <title>Description of Olsenella sp. nov., isolated from pig feces.</title>
        <authorList>
            <person name="Chang Y.-H."/>
        </authorList>
    </citation>
    <scope>NUCLEOTIDE SEQUENCE [LARGE SCALE GENOMIC DNA]</scope>
    <source>
        <strain evidence="3 4">YH-ols2223</strain>
    </source>
</reference>
<evidence type="ECO:0000313" key="3">
    <source>
        <dbReference type="EMBL" id="MEE6147702.1"/>
    </source>
</evidence>
<dbReference type="SUPFAM" id="SSF52540">
    <property type="entry name" value="P-loop containing nucleoside triphosphate hydrolases"/>
    <property type="match status" value="1"/>
</dbReference>
<organism evidence="3 4">
    <name type="scientific">Olsenella absiana</name>
    <dbReference type="NCBI Taxonomy" id="3115222"/>
    <lineage>
        <taxon>Bacteria</taxon>
        <taxon>Bacillati</taxon>
        <taxon>Actinomycetota</taxon>
        <taxon>Coriobacteriia</taxon>
        <taxon>Coriobacteriales</taxon>
        <taxon>Atopobiaceae</taxon>
        <taxon>Olsenella</taxon>
    </lineage>
</organism>
<dbReference type="InterPro" id="IPR002586">
    <property type="entry name" value="CobQ/CobB/MinD/ParA_Nub-bd_dom"/>
</dbReference>
<comment type="caution">
    <text evidence="3">The sequence shown here is derived from an EMBL/GenBank/DDBJ whole genome shotgun (WGS) entry which is preliminary data.</text>
</comment>
<evidence type="ECO:0000259" key="2">
    <source>
        <dbReference type="Pfam" id="PF01656"/>
    </source>
</evidence>
<dbReference type="Proteomes" id="UP001332931">
    <property type="component" value="Unassembled WGS sequence"/>
</dbReference>
<evidence type="ECO:0000313" key="4">
    <source>
        <dbReference type="Proteomes" id="UP001332931"/>
    </source>
</evidence>
<keyword evidence="4" id="KW-1185">Reference proteome</keyword>
<dbReference type="InterPro" id="IPR050625">
    <property type="entry name" value="ParA/MinD_ATPase"/>
</dbReference>
<sequence>MRNLWLGYAPEGDREEMEAACRKLCPTAELDFVRSAGELRARAMREGPQGVVVGPGVPGVSDINLAAAVARDGSARAVYLVTRSPTGSLLSRANIAGIDEVVELSRLPAGTRVPPSDPRAREAAGSGGARVPGGSLGRGSLPGLELDEPELEADLVPTTLVSEQPSRALGLPQLAGSSKERARHAPPPAPVATAARAPVLTFVSGRGGVGKTTLVATSACVAASWGLRVALCDMDLAFGSLYSCFGMPGPADLTPLGEMLEMETDLVERLGAEATEGVRLWGGCGRPEMAEVVMPHVAGVLDVLAHANDLVLVDTSATFTDAVAQAAQCSDRLLITVDEGPGSAVAQARLASLAVRLGVARTRIVRVVNRADPRRRDVPVIDRGKIGLETARSFRIVDGGEEVGEFMGAGEARRLSEGRSEYVACVSDCIAQILGELGRLPEGASPKAARLSGGKRRRWVFGRRREAV</sequence>
<name>A0ABU7RAS4_9ACTN</name>
<feature type="compositionally biased region" description="Gly residues" evidence="1">
    <location>
        <begin position="125"/>
        <end position="137"/>
    </location>
</feature>